<dbReference type="EC" id="5.3.1.24" evidence="3 9"/>
<evidence type="ECO:0000256" key="3">
    <source>
        <dbReference type="ARBA" id="ARBA00012572"/>
    </source>
</evidence>
<dbReference type="AlphaFoldDB" id="A0A512C9A2"/>
<evidence type="ECO:0000256" key="9">
    <source>
        <dbReference type="HAMAP-Rule" id="MF_00135"/>
    </source>
</evidence>
<keyword evidence="8 9" id="KW-0413">Isomerase</keyword>
<dbReference type="PANTHER" id="PTHR42894:SF1">
    <property type="entry name" value="N-(5'-PHOSPHORIBOSYL)ANTHRANILATE ISOMERASE"/>
    <property type="match status" value="1"/>
</dbReference>
<comment type="similarity">
    <text evidence="9">Belongs to the TrpF family.</text>
</comment>
<keyword evidence="6 9" id="KW-0822">Tryptophan biosynthesis</keyword>
<dbReference type="UniPathway" id="UPA00035">
    <property type="reaction ID" value="UER00042"/>
</dbReference>
<accession>A0A512C9A2</accession>
<sequence length="224" mass="25243">MIIKVCGMADPENISGLKGIEQVDWMGMIFYPPSGRYVPKFGQEAAFYKQLSLPKVGVFVNESTAEILKKVNDYGLSLVQLHGDELPVQLQAIREKSSVKLIKVFRVGADWNWETLEPYVTLVDYFLFDTDGPSFGGTGHQFNWELLKTYPYEIPFLLSGGITPQDTETLLDCYQEFPAMAGIDINSKFEISKGFKDLEKIKTFAATLRNEAATKTKMKSNDKN</sequence>
<dbReference type="GO" id="GO:0000162">
    <property type="term" value="P:L-tryptophan biosynthetic process"/>
    <property type="evidence" value="ECO:0007669"/>
    <property type="project" value="UniProtKB-UniRule"/>
</dbReference>
<evidence type="ECO:0000313" key="11">
    <source>
        <dbReference type="EMBL" id="GEO20763.1"/>
    </source>
</evidence>
<evidence type="ECO:0000256" key="7">
    <source>
        <dbReference type="ARBA" id="ARBA00023141"/>
    </source>
</evidence>
<comment type="pathway">
    <text evidence="2 9">Amino-acid biosynthesis; L-tryptophan biosynthesis; L-tryptophan from chorismate: step 3/5.</text>
</comment>
<dbReference type="RefSeq" id="WP_235114386.1">
    <property type="nucleotide sequence ID" value="NZ_BJYV01000004.1"/>
</dbReference>
<dbReference type="Pfam" id="PF00697">
    <property type="entry name" value="PRAI"/>
    <property type="match status" value="1"/>
</dbReference>
<dbReference type="InterPro" id="IPR013785">
    <property type="entry name" value="Aldolase_TIM"/>
</dbReference>
<dbReference type="Gene3D" id="3.20.20.70">
    <property type="entry name" value="Aldolase class I"/>
    <property type="match status" value="1"/>
</dbReference>
<reference evidence="11 12" key="1">
    <citation type="submission" date="2019-07" db="EMBL/GenBank/DDBJ databases">
        <title>Whole genome shotgun sequence of Cyclobacterium qasimii NBRC 106168.</title>
        <authorList>
            <person name="Hosoyama A."/>
            <person name="Uohara A."/>
            <person name="Ohji S."/>
            <person name="Ichikawa N."/>
        </authorList>
    </citation>
    <scope>NUCLEOTIDE SEQUENCE [LARGE SCALE GENOMIC DNA]</scope>
    <source>
        <strain evidence="11 12">NBRC 106168</strain>
    </source>
</reference>
<keyword evidence="5 9" id="KW-0028">Amino-acid biosynthesis</keyword>
<gene>
    <name evidence="9 11" type="primary">trpF</name>
    <name evidence="11" type="ORF">CQA01_12970</name>
</gene>
<comment type="catalytic activity">
    <reaction evidence="1 9">
        <text>N-(5-phospho-beta-D-ribosyl)anthranilate = 1-(2-carboxyphenylamino)-1-deoxy-D-ribulose 5-phosphate</text>
        <dbReference type="Rhea" id="RHEA:21540"/>
        <dbReference type="ChEBI" id="CHEBI:18277"/>
        <dbReference type="ChEBI" id="CHEBI:58613"/>
        <dbReference type="EC" id="5.3.1.24"/>
    </reaction>
</comment>
<dbReference type="Proteomes" id="UP000321301">
    <property type="component" value="Unassembled WGS sequence"/>
</dbReference>
<dbReference type="InterPro" id="IPR001240">
    <property type="entry name" value="PRAI_dom"/>
</dbReference>
<comment type="caution">
    <text evidence="11">The sequence shown here is derived from an EMBL/GenBank/DDBJ whole genome shotgun (WGS) entry which is preliminary data.</text>
</comment>
<dbReference type="CDD" id="cd00405">
    <property type="entry name" value="PRAI"/>
    <property type="match status" value="1"/>
</dbReference>
<protein>
    <recommendedName>
        <fullName evidence="4 9">N-(5'-phosphoribosyl)anthranilate isomerase</fullName>
        <shortName evidence="9">PRAI</shortName>
        <ecNumber evidence="3 9">5.3.1.24</ecNumber>
    </recommendedName>
</protein>
<organism evidence="11 12">
    <name type="scientific">Cyclobacterium qasimii</name>
    <dbReference type="NCBI Taxonomy" id="1350429"/>
    <lineage>
        <taxon>Bacteria</taxon>
        <taxon>Pseudomonadati</taxon>
        <taxon>Bacteroidota</taxon>
        <taxon>Cytophagia</taxon>
        <taxon>Cytophagales</taxon>
        <taxon>Cyclobacteriaceae</taxon>
        <taxon>Cyclobacterium</taxon>
    </lineage>
</organism>
<evidence type="ECO:0000256" key="6">
    <source>
        <dbReference type="ARBA" id="ARBA00022822"/>
    </source>
</evidence>
<proteinExistence type="inferred from homology"/>
<evidence type="ECO:0000259" key="10">
    <source>
        <dbReference type="Pfam" id="PF00697"/>
    </source>
</evidence>
<feature type="domain" description="N-(5'phosphoribosyl) anthranilate isomerase (PRAI)" evidence="10">
    <location>
        <begin position="4"/>
        <end position="205"/>
    </location>
</feature>
<evidence type="ECO:0000256" key="1">
    <source>
        <dbReference type="ARBA" id="ARBA00001164"/>
    </source>
</evidence>
<dbReference type="InterPro" id="IPR011060">
    <property type="entry name" value="RibuloseP-bd_barrel"/>
</dbReference>
<dbReference type="EMBL" id="BJYV01000004">
    <property type="protein sequence ID" value="GEO20763.1"/>
    <property type="molecule type" value="Genomic_DNA"/>
</dbReference>
<dbReference type="GO" id="GO:0004640">
    <property type="term" value="F:phosphoribosylanthranilate isomerase activity"/>
    <property type="evidence" value="ECO:0007669"/>
    <property type="project" value="UniProtKB-UniRule"/>
</dbReference>
<dbReference type="InterPro" id="IPR044643">
    <property type="entry name" value="TrpF_fam"/>
</dbReference>
<dbReference type="SUPFAM" id="SSF51366">
    <property type="entry name" value="Ribulose-phoshate binding barrel"/>
    <property type="match status" value="1"/>
</dbReference>
<name>A0A512C9A2_9BACT</name>
<keyword evidence="7 9" id="KW-0057">Aromatic amino acid biosynthesis</keyword>
<evidence type="ECO:0000256" key="5">
    <source>
        <dbReference type="ARBA" id="ARBA00022605"/>
    </source>
</evidence>
<keyword evidence="12" id="KW-1185">Reference proteome</keyword>
<evidence type="ECO:0000256" key="4">
    <source>
        <dbReference type="ARBA" id="ARBA00022272"/>
    </source>
</evidence>
<dbReference type="HAMAP" id="MF_00135">
    <property type="entry name" value="PRAI"/>
    <property type="match status" value="1"/>
</dbReference>
<dbReference type="PANTHER" id="PTHR42894">
    <property type="entry name" value="N-(5'-PHOSPHORIBOSYL)ANTHRANILATE ISOMERASE"/>
    <property type="match status" value="1"/>
</dbReference>
<evidence type="ECO:0000313" key="12">
    <source>
        <dbReference type="Proteomes" id="UP000321301"/>
    </source>
</evidence>
<evidence type="ECO:0000256" key="2">
    <source>
        <dbReference type="ARBA" id="ARBA00004664"/>
    </source>
</evidence>
<evidence type="ECO:0000256" key="8">
    <source>
        <dbReference type="ARBA" id="ARBA00023235"/>
    </source>
</evidence>